<dbReference type="HOGENOM" id="CLU_2858406_0_0_9"/>
<organism evidence="1 2">
    <name type="scientific">Priestia megaterium (strain ATCC 14581 / DSM 32 / CCUG 1817 / JCM 2506 / NBRC 15308 / NCIMB 9376 / NCTC 10342 / NRRL B-14308 / VKM B-512 / Ford 19)</name>
    <name type="common">Bacillus megaterium</name>
    <dbReference type="NCBI Taxonomy" id="1348623"/>
    <lineage>
        <taxon>Bacteria</taxon>
        <taxon>Bacillati</taxon>
        <taxon>Bacillota</taxon>
        <taxon>Bacilli</taxon>
        <taxon>Bacillales</taxon>
        <taxon>Bacillaceae</taxon>
        <taxon>Priestia</taxon>
    </lineage>
</organism>
<dbReference type="KEGG" id="bmeg:BG04_4484"/>
<evidence type="ECO:0000313" key="2">
    <source>
        <dbReference type="Proteomes" id="UP000031829"/>
    </source>
</evidence>
<dbReference type="GeneID" id="93642488"/>
<protein>
    <submittedName>
        <fullName evidence="1">Uncharacterized protein</fullName>
    </submittedName>
</protein>
<dbReference type="EMBL" id="CP009920">
    <property type="protein sequence ID" value="AJI25085.1"/>
    <property type="molecule type" value="Genomic_DNA"/>
</dbReference>
<evidence type="ECO:0000313" key="1">
    <source>
        <dbReference type="EMBL" id="AJI25085.1"/>
    </source>
</evidence>
<dbReference type="AlphaFoldDB" id="A0A0B6AJM9"/>
<dbReference type="RefSeq" id="WP_034652505.1">
    <property type="nucleotide sequence ID" value="NZ_BCVB01000005.1"/>
</dbReference>
<gene>
    <name evidence="1" type="ORF">BG04_4484</name>
</gene>
<name>A0A0B6AJM9_PRIM2</name>
<proteinExistence type="predicted"/>
<reference evidence="1 2" key="1">
    <citation type="journal article" date="2015" name="Genome Announc.">
        <title>Complete genome sequences for 35 biothreat assay-relevant bacillus species.</title>
        <authorList>
            <person name="Johnson S.L."/>
            <person name="Daligault H.E."/>
            <person name="Davenport K.W."/>
            <person name="Jaissle J."/>
            <person name="Frey K.G."/>
            <person name="Ladner J.T."/>
            <person name="Broomall S.M."/>
            <person name="Bishop-Lilly K.A."/>
            <person name="Bruce D.C."/>
            <person name="Gibbons H.S."/>
            <person name="Coyne S.R."/>
            <person name="Lo C.C."/>
            <person name="Meincke L."/>
            <person name="Munk A.C."/>
            <person name="Koroleva G.I."/>
            <person name="Rosenzweig C.N."/>
            <person name="Palacios G.F."/>
            <person name="Redden C.L."/>
            <person name="Minogue T.D."/>
            <person name="Chain P.S."/>
        </authorList>
    </citation>
    <scope>NUCLEOTIDE SEQUENCE [LARGE SCALE GENOMIC DNA]</scope>
    <source>
        <strain evidence="2">ATCC 14581 / DSM 32 / JCM 2506 / NBRC 15308 / NCIMB 9376 / NCTC 10342 / NRRL B-14308 / VKM B-512</strain>
    </source>
</reference>
<dbReference type="Proteomes" id="UP000031829">
    <property type="component" value="Chromosome"/>
</dbReference>
<sequence>MTAYDSSSFVFVTIDKHDIAAFLLIDIICGTTIYVACKHYLHNELVSIASSALFPMVCKKVSRR</sequence>
<accession>A0A0B6AJM9</accession>